<evidence type="ECO:0000256" key="12">
    <source>
        <dbReference type="ARBA" id="ARBA00023328"/>
    </source>
</evidence>
<feature type="region of interest" description="Disordered" evidence="15">
    <location>
        <begin position="1559"/>
        <end position="1672"/>
    </location>
</feature>
<feature type="compositionally biased region" description="Low complexity" evidence="15">
    <location>
        <begin position="538"/>
        <end position="554"/>
    </location>
</feature>
<keyword evidence="18" id="KW-1185">Reference proteome</keyword>
<dbReference type="GO" id="GO:0051315">
    <property type="term" value="P:attachment of mitotic spindle microtubules to kinetochore"/>
    <property type="evidence" value="ECO:0007669"/>
    <property type="project" value="UniProtKB-ARBA"/>
</dbReference>
<feature type="compositionally biased region" description="Low complexity" evidence="15">
    <location>
        <begin position="598"/>
        <end position="618"/>
    </location>
</feature>
<evidence type="ECO:0000256" key="6">
    <source>
        <dbReference type="ARBA" id="ARBA00022618"/>
    </source>
</evidence>
<dbReference type="PANTHER" id="PTHR12609">
    <property type="entry name" value="MICROTUBULE ASSOCIATED PROTEIN XMAP215"/>
    <property type="match status" value="1"/>
</dbReference>
<feature type="region of interest" description="Disordered" evidence="15">
    <location>
        <begin position="538"/>
        <end position="648"/>
    </location>
</feature>
<accession>A0AAV5GEI1</accession>
<feature type="compositionally biased region" description="Low complexity" evidence="15">
    <location>
        <begin position="1224"/>
        <end position="1235"/>
    </location>
</feature>
<feature type="compositionally biased region" description="Low complexity" evidence="15">
    <location>
        <begin position="1194"/>
        <end position="1210"/>
    </location>
</feature>
<dbReference type="GO" id="GO:0000922">
    <property type="term" value="C:spindle pole"/>
    <property type="evidence" value="ECO:0007669"/>
    <property type="project" value="UniProtKB-SubCell"/>
</dbReference>
<dbReference type="FunFam" id="1.25.10.10:FF:000019">
    <property type="entry name" value="Cytoskeleton-associated protein 5"/>
    <property type="match status" value="1"/>
</dbReference>
<keyword evidence="7" id="KW-0677">Repeat</keyword>
<evidence type="ECO:0000256" key="5">
    <source>
        <dbReference type="ARBA" id="ARBA00022490"/>
    </source>
</evidence>
<evidence type="ECO:0000256" key="4">
    <source>
        <dbReference type="ARBA" id="ARBA00022454"/>
    </source>
</evidence>
<keyword evidence="5" id="KW-0963">Cytoplasm</keyword>
<dbReference type="GO" id="GO:0005881">
    <property type="term" value="C:cytoplasmic microtubule"/>
    <property type="evidence" value="ECO:0007669"/>
    <property type="project" value="UniProtKB-ARBA"/>
</dbReference>
<evidence type="ECO:0000256" key="1">
    <source>
        <dbReference type="ARBA" id="ARBA00004300"/>
    </source>
</evidence>
<dbReference type="FunFam" id="1.25.10.10:FF:000068">
    <property type="entry name" value="cytoskeleton-associated protein 5 isoform X1"/>
    <property type="match status" value="1"/>
</dbReference>
<dbReference type="GO" id="GO:0046785">
    <property type="term" value="P:microtubule polymerization"/>
    <property type="evidence" value="ECO:0007669"/>
    <property type="project" value="InterPro"/>
</dbReference>
<feature type="compositionally biased region" description="Polar residues" evidence="15">
    <location>
        <begin position="1599"/>
        <end position="1608"/>
    </location>
</feature>
<evidence type="ECO:0000256" key="8">
    <source>
        <dbReference type="ARBA" id="ARBA00022776"/>
    </source>
</evidence>
<feature type="region of interest" description="Disordered" evidence="15">
    <location>
        <begin position="252"/>
        <end position="293"/>
    </location>
</feature>
<keyword evidence="12" id="KW-0137">Centromere</keyword>
<dbReference type="GO" id="GO:0000022">
    <property type="term" value="P:mitotic spindle elongation"/>
    <property type="evidence" value="ECO:0007669"/>
    <property type="project" value="UniProtKB-ARBA"/>
</dbReference>
<comment type="caution">
    <text evidence="17">The sequence shown here is derived from an EMBL/GenBank/DDBJ whole genome shotgun (WGS) entry which is preliminary data.</text>
</comment>
<dbReference type="GO" id="GO:0030951">
    <property type="term" value="P:establishment or maintenance of microtubule cytoskeleton polarity"/>
    <property type="evidence" value="ECO:0007669"/>
    <property type="project" value="InterPro"/>
</dbReference>
<evidence type="ECO:0000256" key="11">
    <source>
        <dbReference type="ARBA" id="ARBA00023306"/>
    </source>
</evidence>
<dbReference type="InterPro" id="IPR016024">
    <property type="entry name" value="ARM-type_fold"/>
</dbReference>
<dbReference type="GO" id="GO:0051010">
    <property type="term" value="F:microtubule plus-end binding"/>
    <property type="evidence" value="ECO:0007669"/>
    <property type="project" value="InterPro"/>
</dbReference>
<dbReference type="InterPro" id="IPR011989">
    <property type="entry name" value="ARM-like"/>
</dbReference>
<proteinExistence type="inferred from homology"/>
<feature type="domain" description="TOG" evidence="16">
    <location>
        <begin position="1313"/>
        <end position="1569"/>
    </location>
</feature>
<feature type="compositionally biased region" description="Low complexity" evidence="15">
    <location>
        <begin position="2095"/>
        <end position="2114"/>
    </location>
</feature>
<evidence type="ECO:0000256" key="15">
    <source>
        <dbReference type="SAM" id="MobiDB-lite"/>
    </source>
</evidence>
<keyword evidence="10" id="KW-0206">Cytoskeleton</keyword>
<dbReference type="PROSITE" id="PS50077">
    <property type="entry name" value="HEAT_REPEAT"/>
    <property type="match status" value="1"/>
</dbReference>
<dbReference type="SMART" id="SM01349">
    <property type="entry name" value="TOG"/>
    <property type="match status" value="5"/>
</dbReference>
<feature type="compositionally biased region" description="Low complexity" evidence="15">
    <location>
        <begin position="1655"/>
        <end position="1670"/>
    </location>
</feature>
<dbReference type="GO" id="GO:0051301">
    <property type="term" value="P:cell division"/>
    <property type="evidence" value="ECO:0007669"/>
    <property type="project" value="UniProtKB-KW"/>
</dbReference>
<feature type="compositionally biased region" description="Low complexity" evidence="15">
    <location>
        <begin position="2130"/>
        <end position="2141"/>
    </location>
</feature>
<feature type="domain" description="TOG" evidence="16">
    <location>
        <begin position="2"/>
        <end position="236"/>
    </location>
</feature>
<keyword evidence="6" id="KW-0132">Cell division</keyword>
<evidence type="ECO:0000256" key="3">
    <source>
        <dbReference type="ARBA" id="ARBA00004647"/>
    </source>
</evidence>
<keyword evidence="11" id="KW-0131">Cell cycle</keyword>
<dbReference type="InterPro" id="IPR045110">
    <property type="entry name" value="XMAP215"/>
</dbReference>
<dbReference type="GO" id="GO:0061863">
    <property type="term" value="F:microtubule plus end polymerase"/>
    <property type="evidence" value="ECO:0007669"/>
    <property type="project" value="InterPro"/>
</dbReference>
<feature type="compositionally biased region" description="Low complexity" evidence="15">
    <location>
        <begin position="1997"/>
        <end position="2013"/>
    </location>
</feature>
<evidence type="ECO:0000313" key="18">
    <source>
        <dbReference type="Proteomes" id="UP001342314"/>
    </source>
</evidence>
<dbReference type="GO" id="GO:0099070">
    <property type="term" value="C:static microtubule bundle"/>
    <property type="evidence" value="ECO:0007669"/>
    <property type="project" value="UniProtKB-ARBA"/>
</dbReference>
<keyword evidence="9" id="KW-0995">Kinetochore</keyword>
<feature type="region of interest" description="Disordered" evidence="15">
    <location>
        <begin position="1162"/>
        <end position="1297"/>
    </location>
</feature>
<evidence type="ECO:0000256" key="10">
    <source>
        <dbReference type="ARBA" id="ARBA00023212"/>
    </source>
</evidence>
<evidence type="ECO:0000256" key="9">
    <source>
        <dbReference type="ARBA" id="ARBA00022838"/>
    </source>
</evidence>
<evidence type="ECO:0000256" key="13">
    <source>
        <dbReference type="ARBA" id="ARBA00025722"/>
    </source>
</evidence>
<feature type="compositionally biased region" description="Low complexity" evidence="15">
    <location>
        <begin position="629"/>
        <end position="645"/>
    </location>
</feature>
<dbReference type="FunFam" id="1.25.10.10:FF:000050">
    <property type="entry name" value="Cytoskeleton-associated protein 5 isoform X1"/>
    <property type="match status" value="1"/>
</dbReference>
<feature type="domain" description="TOG" evidence="16">
    <location>
        <begin position="928"/>
        <end position="1161"/>
    </location>
</feature>
<evidence type="ECO:0000256" key="2">
    <source>
        <dbReference type="ARBA" id="ARBA00004629"/>
    </source>
</evidence>
<dbReference type="Proteomes" id="UP001342314">
    <property type="component" value="Unassembled WGS sequence"/>
</dbReference>
<dbReference type="InterPro" id="IPR048491">
    <property type="entry name" value="XMAP215_CLASP_TOG"/>
</dbReference>
<feature type="compositionally biased region" description="Basic and acidic residues" evidence="15">
    <location>
        <begin position="1982"/>
        <end position="1996"/>
    </location>
</feature>
<sequence>MDGAPPEDNFETLPVGERLASKVWKARLSAYTEVAALASKTLDEHDPFFRESYLSASSLRDWVRDANAVAQEKGVEAACAVVEFGGKGMARTRSEVVPSLVEKCLGSARAGTRTKSIELCLLYVEGEEDMAEGVIGDVVPGLDAKQPKVVAGSVMVLKEIARSFGPKVASFKPILKTLSKIFAHADKIVRSEGQLLCLALHSYLGPALTPHLGELKPVQQKELGEAFEAADRGEKGDEWGFGKIRPTRYTASQKREMAVKEAQGQLEGGDEAAEGAGADEEEPVEEAEAPPDPFDLAEPIPLLLRLPEDFYTNLSSSKWKDRKELALEPLLATLSSSPRYQPDNYTELVSALAGRMSDANVLCVVLAAQCIEKLARGLRDEFARYKGTVTTPILARTKEKKQNVLEALGAALDATYASTAIGEFTEDVTTFCKDKNPSVKANTLSFYTRCLSSTPSPPPKSDLPPLVEVFKKALEDSDAAVRAAAADVLGTLAKVVGDRVFNALAGEMDPLRREKVNEAAEKAVTKCRNGVSAAGGAAAKTAPAEASAPASAAPKPKPRPAPPANKENAPLPRPSPAFDSPSAFDDAPPASKPPARGPPARLLAKKPPVAAAAPSAAPSAPPPAKKPAAKPAAAPPAASATSKPSEPLRYKVSQEAAEAQVDSGDVVPSETVAQLADSNWKQRLEGMEKVAEWVKLDGRDAEAEVLVRYLVGKKPGPKESNFQVAGKVFALLVQLATDSPTWSKACSAVATPLLCDKLGDIKLKKPATDALTAFAEKSSLGFVLSQAYEPMSKQKAPKTLAESYIFVDQALRDFGLAGGLAVRDLIEFLKVGLKHSNAAVRTNATKTLVTLRLFVGPNITSFLSDLTPQLLSTIESEFEKAASEEAPAPTRFGADTVAPAPPAGAVAGAGAAGKGKAAAAPEVDPLDDLFPRVDFDRLVSSAQIQACGDANWKVRKEALEGIRDTLEANKRFKPTGLPELSGPLKQRITDANKIIQLLALDIVSRLAAGMGKPFGEKLSRTFAGPVAQVLADQKANIRAGGVSTLSAMADAAGLEPLVGSFDKALEANNPLQRKELLGWLEERFKDEDATAGLDLTPLVGPLLPCLEDRSGDVRKSATAILPVVIAKAGYNTVIDAVAKLKPASKSTVLPLVEAARSAASAIGSSTPAPSSAPAARAPASAAAPAARVPPPATIKPAPAAAPAASSAPASRLGLSRPTAKPLRTAAPAATEEPAPSAVPPRLAQPRPRQSIGGLRAAASAQRPPSSISTASGTSIKEAPFRSSDPNPKILRHKKETGSMRWMVDGTPRADQVDWLAAQMAPQTSASLHAQLFSTDHSAERDFIAGLTAIDEWARDPTAAGESFDLDEEEVRDRLIANFDLIVKYITVRIGMTSTTITVKCLDVIEHLLPVLSKAEYKASDYEALPLLQCLINKVGDSKETIRQRVRGIFKSICSVYPFSKVFSTILEHGLDNKNARVRSECIEELGQLYARHGVGIHPISQALPRIASFIGKPDATTRTAALHAIGAVYTLVGHDATWKAVGQLPPKDRSMLEERLKRTATGVASPAPAARLAPSAEQPGTPSGLRPPVSRLAPPGSPSPANGLSTSQGRGGIPRPGAIPSRLQRPQSVAMPSEAQEMPPPARKSASAGFASKLAAPSSSRIPSGSSGPAFTEDDLMAETVTDLPSLIDALDTDDFTACADVLKLVTREITKNTEHVLLHVDALIDAVTARMELGFTNLAADTSPAQLRLCKHLMQTLSAFFDKRTLSQQVSRLPLTGLLADLTGRLLDTADNPVSEPIQSLSKVLNMVLIRVFHNADQNVCFGALLTVLQDATIDLRDLRGEELADRAKYAELVMKCLWKVSKTVKESLENGQLLAPRLLSDINQFLVTIPPAEWRRRSTDGIPLADMPLRTVKTILQQVVSVLKGQVFDELDEIDQAENSFVYQYLYRLVNQPGADGATSRASSSALARQASVSSLGSNQRDEAPSRASDESSPRSRTSSRSAAPPAVTSPGGTDIAVNQRLKEIFDMIGDPNNSRAGIAALYEFQKEHPEASARIATWMAGTGSYFQTYLKRALANLEAADRERNAEPPVSPSAESASSLGRPSSRSSRPPSAVPGTPTRSSRLSMGPTGPSGTPQPSAKLQELHSMFGFGGQNGAPKE</sequence>
<feature type="compositionally biased region" description="Gly residues" evidence="15">
    <location>
        <begin position="2152"/>
        <end position="2162"/>
    </location>
</feature>
<dbReference type="InterPro" id="IPR021133">
    <property type="entry name" value="HEAT_type_2"/>
</dbReference>
<dbReference type="InterPro" id="IPR034085">
    <property type="entry name" value="TOG"/>
</dbReference>
<dbReference type="Gene3D" id="1.25.10.10">
    <property type="entry name" value="Leucine-rich Repeat Variant"/>
    <property type="match status" value="5"/>
</dbReference>
<feature type="domain" description="TOG" evidence="16">
    <location>
        <begin position="295"/>
        <end position="529"/>
    </location>
</feature>
<organism evidence="17 18">
    <name type="scientific">Rhodotorula paludigena</name>
    <dbReference type="NCBI Taxonomy" id="86838"/>
    <lineage>
        <taxon>Eukaryota</taxon>
        <taxon>Fungi</taxon>
        <taxon>Dikarya</taxon>
        <taxon>Basidiomycota</taxon>
        <taxon>Pucciniomycotina</taxon>
        <taxon>Microbotryomycetes</taxon>
        <taxon>Sporidiobolales</taxon>
        <taxon>Sporidiobolaceae</taxon>
        <taxon>Rhodotorula</taxon>
    </lineage>
</organism>
<feature type="repeat" description="HEAT" evidence="14">
    <location>
        <begin position="466"/>
        <end position="504"/>
    </location>
</feature>
<dbReference type="SUPFAM" id="SSF48371">
    <property type="entry name" value="ARM repeat"/>
    <property type="match status" value="2"/>
</dbReference>
<name>A0AAV5GEI1_9BASI</name>
<keyword evidence="8" id="KW-0498">Mitosis</keyword>
<dbReference type="GO" id="GO:1990571">
    <property type="term" value="P:meiotic centromere clustering"/>
    <property type="evidence" value="ECO:0007669"/>
    <property type="project" value="UniProtKB-ARBA"/>
</dbReference>
<dbReference type="Pfam" id="PF21041">
    <property type="entry name" value="XMAP215_CLASP_TOG"/>
    <property type="match status" value="3"/>
</dbReference>
<feature type="compositionally biased region" description="Low complexity" evidence="15">
    <location>
        <begin position="1564"/>
        <end position="1576"/>
    </location>
</feature>
<comment type="subcellular location">
    <subcellularLocation>
        <location evidence="2">Chromosome</location>
        <location evidence="2">Centromere</location>
        <location evidence="2">Kinetochore</location>
    </subcellularLocation>
    <subcellularLocation>
        <location evidence="1">Cytoplasm</location>
        <location evidence="1">Cytoskeleton</location>
        <location evidence="1">Microtubule organizing center</location>
        <location evidence="1">Centrosome</location>
    </subcellularLocation>
    <subcellularLocation>
        <location evidence="3">Cytoplasm</location>
        <location evidence="3">Cytoskeleton</location>
        <location evidence="3">Spindle pole</location>
    </subcellularLocation>
</comment>
<feature type="domain" description="TOG" evidence="16">
    <location>
        <begin position="655"/>
        <end position="887"/>
    </location>
</feature>
<feature type="compositionally biased region" description="Low complexity" evidence="15">
    <location>
        <begin position="1255"/>
        <end position="1268"/>
    </location>
</feature>
<protein>
    <recommendedName>
        <fullName evidence="16">TOG domain-containing protein</fullName>
    </recommendedName>
</protein>
<feature type="compositionally biased region" description="Acidic residues" evidence="15">
    <location>
        <begin position="268"/>
        <end position="289"/>
    </location>
</feature>
<dbReference type="EMBL" id="BQKY01000003">
    <property type="protein sequence ID" value="GJN88304.1"/>
    <property type="molecule type" value="Genomic_DNA"/>
</dbReference>
<feature type="region of interest" description="Disordered" evidence="15">
    <location>
        <begin position="2083"/>
        <end position="2162"/>
    </location>
</feature>
<gene>
    <name evidence="17" type="ORF">Rhopal_001269-T1</name>
</gene>
<evidence type="ECO:0000256" key="14">
    <source>
        <dbReference type="PROSITE-ProRule" id="PRU00103"/>
    </source>
</evidence>
<evidence type="ECO:0000256" key="7">
    <source>
        <dbReference type="ARBA" id="ARBA00022737"/>
    </source>
</evidence>
<dbReference type="GO" id="GO:0044732">
    <property type="term" value="C:mitotic spindle pole body"/>
    <property type="evidence" value="ECO:0007669"/>
    <property type="project" value="UniProtKB-ARBA"/>
</dbReference>
<reference evidence="17 18" key="1">
    <citation type="submission" date="2021-12" db="EMBL/GenBank/DDBJ databases">
        <title>High titer production of polyol ester of fatty acids by Rhodotorula paludigena BS15 towards product separation-free biomass refinery.</title>
        <authorList>
            <person name="Mano J."/>
            <person name="Ono H."/>
            <person name="Tanaka T."/>
            <person name="Naito K."/>
            <person name="Sushida H."/>
            <person name="Ike M."/>
            <person name="Tokuyasu K."/>
            <person name="Kitaoka M."/>
        </authorList>
    </citation>
    <scope>NUCLEOTIDE SEQUENCE [LARGE SCALE GENOMIC DNA]</scope>
    <source>
        <strain evidence="17 18">BS15</strain>
    </source>
</reference>
<dbReference type="GO" id="GO:0000776">
    <property type="term" value="C:kinetochore"/>
    <property type="evidence" value="ECO:0007669"/>
    <property type="project" value="UniProtKB-KW"/>
</dbReference>
<keyword evidence="4" id="KW-0158">Chromosome</keyword>
<comment type="similarity">
    <text evidence="13">Belongs to the TOG/XMAP215 family.</text>
</comment>
<feature type="region of interest" description="Disordered" evidence="15">
    <location>
        <begin position="1971"/>
        <end position="2018"/>
    </location>
</feature>
<dbReference type="GO" id="GO:1990498">
    <property type="term" value="C:mitotic spindle microtubule"/>
    <property type="evidence" value="ECO:0007669"/>
    <property type="project" value="UniProtKB-ARBA"/>
</dbReference>
<evidence type="ECO:0000313" key="17">
    <source>
        <dbReference type="EMBL" id="GJN88304.1"/>
    </source>
</evidence>
<feature type="compositionally biased region" description="Low complexity" evidence="15">
    <location>
        <begin position="1162"/>
        <end position="1186"/>
    </location>
</feature>
<evidence type="ECO:0000259" key="16">
    <source>
        <dbReference type="SMART" id="SM01349"/>
    </source>
</evidence>